<gene>
    <name evidence="2" type="ORF">LMG27177_06072</name>
</gene>
<dbReference type="PANTHER" id="PTHR34368">
    <property type="entry name" value="OS01G0962200 PROTEIN"/>
    <property type="match status" value="1"/>
</dbReference>
<dbReference type="Proteomes" id="UP000494252">
    <property type="component" value="Unassembled WGS sequence"/>
</dbReference>
<feature type="transmembrane region" description="Helical" evidence="1">
    <location>
        <begin position="136"/>
        <end position="153"/>
    </location>
</feature>
<dbReference type="PANTHER" id="PTHR34368:SF1">
    <property type="entry name" value="OS01G0962200 PROTEIN"/>
    <property type="match status" value="1"/>
</dbReference>
<evidence type="ECO:0000313" key="3">
    <source>
        <dbReference type="Proteomes" id="UP000494252"/>
    </source>
</evidence>
<protein>
    <recommendedName>
        <fullName evidence="4">Ceramidase</fullName>
    </recommendedName>
</protein>
<feature type="transmembrane region" description="Helical" evidence="1">
    <location>
        <begin position="159"/>
        <end position="178"/>
    </location>
</feature>
<feature type="transmembrane region" description="Helical" evidence="1">
    <location>
        <begin position="185"/>
        <end position="201"/>
    </location>
</feature>
<evidence type="ECO:0008006" key="4">
    <source>
        <dbReference type="Google" id="ProtNLM"/>
    </source>
</evidence>
<reference evidence="2 3" key="1">
    <citation type="submission" date="2020-04" db="EMBL/GenBank/DDBJ databases">
        <authorList>
            <person name="De Canck E."/>
        </authorList>
    </citation>
    <scope>NUCLEOTIDE SEQUENCE [LARGE SCALE GENOMIC DNA]</scope>
    <source>
        <strain evidence="2 3">LMG 27177</strain>
    </source>
</reference>
<feature type="transmembrane region" description="Helical" evidence="1">
    <location>
        <begin position="221"/>
        <end position="241"/>
    </location>
</feature>
<evidence type="ECO:0000313" key="2">
    <source>
        <dbReference type="EMBL" id="CAB3806427.1"/>
    </source>
</evidence>
<keyword evidence="1" id="KW-0472">Membrane</keyword>
<dbReference type="AlphaFoldDB" id="A0A6J5GZM0"/>
<sequence>MKVSRLLFGSVLLFAIGTALQAVWPLSQPASYHHFADERSIGVLHNASDVLSNLVILVAGLLNLLWVIRHASRQPAQFPGMLVASLGLILTAFGSAYYHEMPTDATLVWDRFPMTIVFAGILAMLWTSATKQRVGWVQMLILVAVSVGTVVYWQAFDSLWPYAILQFGGLALVIGMTLTRKVDALSGWWLVIIFYAIAKVFETLDWQVWALSDHLVAGHALKHVASGFAGAALLLIANASLRSGGWRAGSW</sequence>
<feature type="transmembrane region" description="Helical" evidence="1">
    <location>
        <begin position="111"/>
        <end position="129"/>
    </location>
</feature>
<feature type="transmembrane region" description="Helical" evidence="1">
    <location>
        <begin position="50"/>
        <end position="68"/>
    </location>
</feature>
<organism evidence="2 3">
    <name type="scientific">Paraburkholderia fynbosensis</name>
    <dbReference type="NCBI Taxonomy" id="1200993"/>
    <lineage>
        <taxon>Bacteria</taxon>
        <taxon>Pseudomonadati</taxon>
        <taxon>Pseudomonadota</taxon>
        <taxon>Betaproteobacteria</taxon>
        <taxon>Burkholderiales</taxon>
        <taxon>Burkholderiaceae</taxon>
        <taxon>Paraburkholderia</taxon>
    </lineage>
</organism>
<dbReference type="RefSeq" id="WP_175165204.1">
    <property type="nucleotide sequence ID" value="NZ_CADIKI010000023.1"/>
</dbReference>
<evidence type="ECO:0000256" key="1">
    <source>
        <dbReference type="SAM" id="Phobius"/>
    </source>
</evidence>
<keyword evidence="3" id="KW-1185">Reference proteome</keyword>
<accession>A0A6J5GZM0</accession>
<keyword evidence="1" id="KW-0812">Transmembrane</keyword>
<keyword evidence="1" id="KW-1133">Transmembrane helix</keyword>
<dbReference type="EMBL" id="CADIKI010000023">
    <property type="protein sequence ID" value="CAB3806427.1"/>
    <property type="molecule type" value="Genomic_DNA"/>
</dbReference>
<feature type="transmembrane region" description="Helical" evidence="1">
    <location>
        <begin position="80"/>
        <end position="99"/>
    </location>
</feature>
<proteinExistence type="predicted"/>
<name>A0A6J5GZM0_9BURK</name>